<feature type="transmembrane region" description="Helical" evidence="1">
    <location>
        <begin position="142"/>
        <end position="163"/>
    </location>
</feature>
<gene>
    <name evidence="2" type="ORF">GCM10011391_10540</name>
</gene>
<evidence type="ECO:0000256" key="1">
    <source>
        <dbReference type="SAM" id="Phobius"/>
    </source>
</evidence>
<reference evidence="2" key="2">
    <citation type="submission" date="2020-09" db="EMBL/GenBank/DDBJ databases">
        <authorList>
            <person name="Sun Q."/>
            <person name="Zhou Y."/>
        </authorList>
    </citation>
    <scope>NUCLEOTIDE SEQUENCE</scope>
    <source>
        <strain evidence="2">CGMCC 1.15371</strain>
    </source>
</reference>
<name>A0A8J2YGA4_9BACL</name>
<keyword evidence="1" id="KW-0472">Membrane</keyword>
<dbReference type="RefSeq" id="WP_188690168.1">
    <property type="nucleotide sequence ID" value="NZ_BMIR01000003.1"/>
</dbReference>
<organism evidence="2 3">
    <name type="scientific">Pullulanibacillus camelliae</name>
    <dbReference type="NCBI Taxonomy" id="1707096"/>
    <lineage>
        <taxon>Bacteria</taxon>
        <taxon>Bacillati</taxon>
        <taxon>Bacillota</taxon>
        <taxon>Bacilli</taxon>
        <taxon>Bacillales</taxon>
        <taxon>Sporolactobacillaceae</taxon>
        <taxon>Pullulanibacillus</taxon>
    </lineage>
</organism>
<accession>A0A8J2YGA4</accession>
<dbReference type="Gene3D" id="1.20.1250.20">
    <property type="entry name" value="MFS general substrate transporter like domains"/>
    <property type="match status" value="1"/>
</dbReference>
<feature type="transmembrane region" description="Helical" evidence="1">
    <location>
        <begin position="72"/>
        <end position="94"/>
    </location>
</feature>
<dbReference type="SUPFAM" id="SSF103473">
    <property type="entry name" value="MFS general substrate transporter"/>
    <property type="match status" value="1"/>
</dbReference>
<dbReference type="EMBL" id="BMIR01000003">
    <property type="protein sequence ID" value="GGE33725.1"/>
    <property type="molecule type" value="Genomic_DNA"/>
</dbReference>
<dbReference type="AlphaFoldDB" id="A0A8J2YGA4"/>
<keyword evidence="1" id="KW-0812">Transmembrane</keyword>
<dbReference type="InterPro" id="IPR036259">
    <property type="entry name" value="MFS_trans_sf"/>
</dbReference>
<feature type="transmembrane region" description="Helical" evidence="1">
    <location>
        <begin position="169"/>
        <end position="193"/>
    </location>
</feature>
<keyword evidence="3" id="KW-1185">Reference proteome</keyword>
<keyword evidence="1" id="KW-1133">Transmembrane helix</keyword>
<feature type="transmembrane region" description="Helical" evidence="1">
    <location>
        <begin position="100"/>
        <end position="121"/>
    </location>
</feature>
<sequence length="212" mass="23874">MLFTFWRKLPAAFTLLLFGAAAYWTLSSLVGQLAESYFSYIGLNPIMITLIFTLANLVAIIGNKYVKQVKRWWGWSCWLMVTPLIYAGALLFFISSTAHFVTQWISWGLVLLGLFLGKLLSGVNEGMIDGTITALAPDSFKATTMSTMETIMALGFVIIFPMLGGIQSFLGYSWMFIVLTLLFIGLSRAAWIFKERWLELEQSMKEESVTKV</sequence>
<evidence type="ECO:0008006" key="4">
    <source>
        <dbReference type="Google" id="ProtNLM"/>
    </source>
</evidence>
<feature type="transmembrane region" description="Helical" evidence="1">
    <location>
        <begin position="37"/>
        <end position="60"/>
    </location>
</feature>
<evidence type="ECO:0000313" key="2">
    <source>
        <dbReference type="EMBL" id="GGE33725.1"/>
    </source>
</evidence>
<dbReference type="Proteomes" id="UP000628775">
    <property type="component" value="Unassembled WGS sequence"/>
</dbReference>
<reference evidence="2" key="1">
    <citation type="journal article" date="2014" name="Int. J. Syst. Evol. Microbiol.">
        <title>Complete genome sequence of Corynebacterium casei LMG S-19264T (=DSM 44701T), isolated from a smear-ripened cheese.</title>
        <authorList>
            <consortium name="US DOE Joint Genome Institute (JGI-PGF)"/>
            <person name="Walter F."/>
            <person name="Albersmeier A."/>
            <person name="Kalinowski J."/>
            <person name="Ruckert C."/>
        </authorList>
    </citation>
    <scope>NUCLEOTIDE SEQUENCE</scope>
    <source>
        <strain evidence="2">CGMCC 1.15371</strain>
    </source>
</reference>
<comment type="caution">
    <text evidence="2">The sequence shown here is derived from an EMBL/GenBank/DDBJ whole genome shotgun (WGS) entry which is preliminary data.</text>
</comment>
<proteinExistence type="predicted"/>
<protein>
    <recommendedName>
        <fullName evidence="4">MFS transporter</fullName>
    </recommendedName>
</protein>
<evidence type="ECO:0000313" key="3">
    <source>
        <dbReference type="Proteomes" id="UP000628775"/>
    </source>
</evidence>